<evidence type="ECO:0000313" key="1">
    <source>
        <dbReference type="EMBL" id="GAF94083.1"/>
    </source>
</evidence>
<organism evidence="1">
    <name type="scientific">marine sediment metagenome</name>
    <dbReference type="NCBI Taxonomy" id="412755"/>
    <lineage>
        <taxon>unclassified sequences</taxon>
        <taxon>metagenomes</taxon>
        <taxon>ecological metagenomes</taxon>
    </lineage>
</organism>
<dbReference type="EMBL" id="BARS01011820">
    <property type="protein sequence ID" value="GAF94083.1"/>
    <property type="molecule type" value="Genomic_DNA"/>
</dbReference>
<proteinExistence type="predicted"/>
<dbReference type="AlphaFoldDB" id="X0TKL0"/>
<gene>
    <name evidence="1" type="ORF">S01H1_21343</name>
</gene>
<accession>X0TKL0</accession>
<name>X0TKL0_9ZZZZ</name>
<sequence length="135" mass="16072">MRTVYSLEDVKALHHMCKEEHKERLERVFKFHPNIASFKPEILRRPIIFTAFPGALDINVDAKENLTIRVSDIYELVDIFAWEDWELNKKCPAGQGIPYRIFRRFLYEVPLEEVPLYANKEGYHLLTPWRLQIGK</sequence>
<comment type="caution">
    <text evidence="1">The sequence shown here is derived from an EMBL/GenBank/DDBJ whole genome shotgun (WGS) entry which is preliminary data.</text>
</comment>
<reference evidence="1" key="1">
    <citation type="journal article" date="2014" name="Front. Microbiol.">
        <title>High frequency of phylogenetically diverse reductive dehalogenase-homologous genes in deep subseafloor sedimentary metagenomes.</title>
        <authorList>
            <person name="Kawai M."/>
            <person name="Futagami T."/>
            <person name="Toyoda A."/>
            <person name="Takaki Y."/>
            <person name="Nishi S."/>
            <person name="Hori S."/>
            <person name="Arai W."/>
            <person name="Tsubouchi T."/>
            <person name="Morono Y."/>
            <person name="Uchiyama I."/>
            <person name="Ito T."/>
            <person name="Fujiyama A."/>
            <person name="Inagaki F."/>
            <person name="Takami H."/>
        </authorList>
    </citation>
    <scope>NUCLEOTIDE SEQUENCE</scope>
    <source>
        <strain evidence="1">Expedition CK06-06</strain>
    </source>
</reference>
<protein>
    <submittedName>
        <fullName evidence="1">Uncharacterized protein</fullName>
    </submittedName>
</protein>